<reference evidence="3 4" key="1">
    <citation type="journal article" date="2012" name="BMC Genomics">
        <title>Comparative genomics of the white-rot fungi, Phanerochaete carnosa and P. chrysosporium, to elucidate the genetic basis of the distinct wood types they colonize.</title>
        <authorList>
            <person name="Suzuki H."/>
            <person name="MacDonald J."/>
            <person name="Syed K."/>
            <person name="Salamov A."/>
            <person name="Hori C."/>
            <person name="Aerts A."/>
            <person name="Henrissat B."/>
            <person name="Wiebenga A."/>
            <person name="vanKuyk P.A."/>
            <person name="Barry K."/>
            <person name="Lindquist E."/>
            <person name="LaButti K."/>
            <person name="Lapidus A."/>
            <person name="Lucas S."/>
            <person name="Coutinho P."/>
            <person name="Gong Y."/>
            <person name="Samejima M."/>
            <person name="Mahadevan R."/>
            <person name="Abou-Zaid M."/>
            <person name="de Vries R.P."/>
            <person name="Igarashi K."/>
            <person name="Yadav J.S."/>
            <person name="Grigoriev I.V."/>
            <person name="Master E.R."/>
        </authorList>
    </citation>
    <scope>NUCLEOTIDE SEQUENCE [LARGE SCALE GENOMIC DNA]</scope>
    <source>
        <strain evidence="3 4">HHB-10118-sp</strain>
    </source>
</reference>
<sequence length="226" mass="25086">LVTDYILGAVSSLVVYEFLITISNEIDMVWKRPVTVSAVLLGSVRWCMLLTVIFELAPTTPNNCIPLTILVPVFFLIGYAQTALFSALRVFAIWNRSHIWSLVVFVLSMVPFITNLVAATMSKYTAVADPIFGTTCATKFTFSVQANNILIYITRSSLILADTIVLVLTWIKTFGNWRRARSVNVQVSLTTCLLRDGQHCLFHSFVSSKYSSAANLQFCGRSPGPT</sequence>
<dbReference type="AlphaFoldDB" id="K5W178"/>
<feature type="non-terminal residue" evidence="3">
    <location>
        <position position="226"/>
    </location>
</feature>
<dbReference type="Proteomes" id="UP000008370">
    <property type="component" value="Unassembled WGS sequence"/>
</dbReference>
<protein>
    <recommendedName>
        <fullName evidence="2">DUF6533 domain-containing protein</fullName>
    </recommendedName>
</protein>
<gene>
    <name evidence="3" type="ORF">PHACADRAFT_251322</name>
</gene>
<evidence type="ECO:0000313" key="3">
    <source>
        <dbReference type="EMBL" id="EKM57608.1"/>
    </source>
</evidence>
<keyword evidence="4" id="KW-1185">Reference proteome</keyword>
<dbReference type="RefSeq" id="XP_007392955.1">
    <property type="nucleotide sequence ID" value="XM_007392893.1"/>
</dbReference>
<keyword evidence="1" id="KW-1133">Transmembrane helix</keyword>
<name>K5W178_PHACS</name>
<evidence type="ECO:0000256" key="1">
    <source>
        <dbReference type="SAM" id="Phobius"/>
    </source>
</evidence>
<feature type="transmembrane region" description="Helical" evidence="1">
    <location>
        <begin position="6"/>
        <end position="22"/>
    </location>
</feature>
<keyword evidence="1" id="KW-0812">Transmembrane</keyword>
<dbReference type="OrthoDB" id="2802397at2759"/>
<dbReference type="HOGENOM" id="CLU_053360_3_2_1"/>
<feature type="domain" description="DUF6533" evidence="2">
    <location>
        <begin position="5"/>
        <end position="50"/>
    </location>
</feature>
<feature type="transmembrane region" description="Helical" evidence="1">
    <location>
        <begin position="34"/>
        <end position="57"/>
    </location>
</feature>
<keyword evidence="1" id="KW-0472">Membrane</keyword>
<proteinExistence type="predicted"/>
<dbReference type="EMBL" id="JH930470">
    <property type="protein sequence ID" value="EKM57608.1"/>
    <property type="molecule type" value="Genomic_DNA"/>
</dbReference>
<dbReference type="GeneID" id="18915189"/>
<dbReference type="InterPro" id="IPR045340">
    <property type="entry name" value="DUF6533"/>
</dbReference>
<accession>K5W178</accession>
<evidence type="ECO:0000259" key="2">
    <source>
        <dbReference type="Pfam" id="PF20151"/>
    </source>
</evidence>
<dbReference type="Pfam" id="PF20151">
    <property type="entry name" value="DUF6533"/>
    <property type="match status" value="1"/>
</dbReference>
<organism evidence="3 4">
    <name type="scientific">Phanerochaete carnosa (strain HHB-10118-sp)</name>
    <name type="common">White-rot fungus</name>
    <name type="synonym">Peniophora carnosa</name>
    <dbReference type="NCBI Taxonomy" id="650164"/>
    <lineage>
        <taxon>Eukaryota</taxon>
        <taxon>Fungi</taxon>
        <taxon>Dikarya</taxon>
        <taxon>Basidiomycota</taxon>
        <taxon>Agaricomycotina</taxon>
        <taxon>Agaricomycetes</taxon>
        <taxon>Polyporales</taxon>
        <taxon>Phanerochaetaceae</taxon>
        <taxon>Phanerochaete</taxon>
    </lineage>
</organism>
<feature type="transmembrane region" description="Helical" evidence="1">
    <location>
        <begin position="99"/>
        <end position="118"/>
    </location>
</feature>
<dbReference type="InParanoid" id="K5W178"/>
<feature type="transmembrane region" description="Helical" evidence="1">
    <location>
        <begin position="69"/>
        <end position="92"/>
    </location>
</feature>
<dbReference type="KEGG" id="pco:PHACADRAFT_251322"/>
<feature type="transmembrane region" description="Helical" evidence="1">
    <location>
        <begin position="149"/>
        <end position="171"/>
    </location>
</feature>
<evidence type="ECO:0000313" key="4">
    <source>
        <dbReference type="Proteomes" id="UP000008370"/>
    </source>
</evidence>